<dbReference type="RefSeq" id="XP_023629276.1">
    <property type="nucleotide sequence ID" value="XM_023773508.1"/>
</dbReference>
<dbReference type="InterPro" id="IPR028036">
    <property type="entry name" value="DMAC1-like_dom"/>
</dbReference>
<proteinExistence type="predicted"/>
<keyword evidence="3" id="KW-1185">Reference proteome</keyword>
<feature type="domain" description="Distal membrane-arm assembly complex protein 1-like" evidence="1">
    <location>
        <begin position="28"/>
        <end position="65"/>
    </location>
</feature>
<dbReference type="PANTHER" id="PTHR28048">
    <property type="entry name" value="ACR195WP"/>
    <property type="match status" value="1"/>
</dbReference>
<sequence>MSKNPSLPELEPPINIKDALAEQRSDFDCLPCRLMGSTAFAGLGIYSYASGMKQLREREYEILKSGSKFGMRSRRAGIYAISATLVGLGVYRLQN</sequence>
<dbReference type="Pfam" id="PF15055">
    <property type="entry name" value="DMAC1_Dmo2"/>
    <property type="match status" value="1"/>
</dbReference>
<organism evidence="2 3">
    <name type="scientific">Ramularia collo-cygni</name>
    <dbReference type="NCBI Taxonomy" id="112498"/>
    <lineage>
        <taxon>Eukaryota</taxon>
        <taxon>Fungi</taxon>
        <taxon>Dikarya</taxon>
        <taxon>Ascomycota</taxon>
        <taxon>Pezizomycotina</taxon>
        <taxon>Dothideomycetes</taxon>
        <taxon>Dothideomycetidae</taxon>
        <taxon>Mycosphaerellales</taxon>
        <taxon>Mycosphaerellaceae</taxon>
        <taxon>Ramularia</taxon>
    </lineage>
</organism>
<evidence type="ECO:0000313" key="2">
    <source>
        <dbReference type="EMBL" id="CZT22387.1"/>
    </source>
</evidence>
<accession>A0A2D3VC47</accession>
<dbReference type="OrthoDB" id="6604875at2759"/>
<dbReference type="EMBL" id="FJUY01000013">
    <property type="protein sequence ID" value="CZT22387.1"/>
    <property type="molecule type" value="Genomic_DNA"/>
</dbReference>
<dbReference type="Proteomes" id="UP000225277">
    <property type="component" value="Unassembled WGS sequence"/>
</dbReference>
<reference evidence="2 3" key="1">
    <citation type="submission" date="2016-03" db="EMBL/GenBank/DDBJ databases">
        <authorList>
            <person name="Ploux O."/>
        </authorList>
    </citation>
    <scope>NUCLEOTIDE SEQUENCE [LARGE SCALE GENOMIC DNA]</scope>
    <source>
        <strain evidence="2 3">URUG2</strain>
    </source>
</reference>
<dbReference type="PANTHER" id="PTHR28048:SF1">
    <property type="entry name" value="ACR195WP"/>
    <property type="match status" value="1"/>
</dbReference>
<evidence type="ECO:0000259" key="1">
    <source>
        <dbReference type="Pfam" id="PF15055"/>
    </source>
</evidence>
<name>A0A2D3VC47_9PEZI</name>
<evidence type="ECO:0000313" key="3">
    <source>
        <dbReference type="Proteomes" id="UP000225277"/>
    </source>
</evidence>
<gene>
    <name evidence="2" type="ORF">RCC_08257</name>
</gene>
<protein>
    <recommendedName>
        <fullName evidence="1">Distal membrane-arm assembly complex protein 1-like domain-containing protein</fullName>
    </recommendedName>
</protein>
<dbReference type="InterPro" id="IPR053092">
    <property type="entry name" value="Mitochondrial_unc_protein"/>
</dbReference>
<dbReference type="GeneID" id="35603355"/>
<dbReference type="AlphaFoldDB" id="A0A2D3VC47"/>